<dbReference type="CDD" id="cd00063">
    <property type="entry name" value="FN3"/>
    <property type="match status" value="1"/>
</dbReference>
<dbReference type="InterPro" id="IPR003961">
    <property type="entry name" value="FN3_dom"/>
</dbReference>
<dbReference type="RefSeq" id="WP_163472895.1">
    <property type="nucleotide sequence ID" value="NZ_JAAGWZ010000002.1"/>
</dbReference>
<keyword evidence="2" id="KW-0119">Carbohydrate metabolism</keyword>
<evidence type="ECO:0000313" key="8">
    <source>
        <dbReference type="Proteomes" id="UP000479756"/>
    </source>
</evidence>
<dbReference type="CDD" id="cd00146">
    <property type="entry name" value="PKD"/>
    <property type="match status" value="1"/>
</dbReference>
<dbReference type="AlphaFoldDB" id="A0A7C9PMT2"/>
<reference evidence="7 8" key="1">
    <citation type="journal article" date="2014" name="Int. J. Syst. Evol. Microbiol.">
        <title>Description of Galbitalea soli gen. nov., sp. nov., and Frondihabitans sucicola sp. nov.</title>
        <authorList>
            <person name="Kim S.J."/>
            <person name="Lim J.M."/>
            <person name="Ahn J.H."/>
            <person name="Weon H.Y."/>
            <person name="Hamada M."/>
            <person name="Suzuki K."/>
            <person name="Ahn T.Y."/>
            <person name="Kwon S.W."/>
        </authorList>
    </citation>
    <scope>NUCLEOTIDE SEQUENCE [LARGE SCALE GENOMIC DNA]</scope>
    <source>
        <strain evidence="7 8">NBRC 108727</strain>
    </source>
</reference>
<dbReference type="SUPFAM" id="SSF49265">
    <property type="entry name" value="Fibronectin type III"/>
    <property type="match status" value="1"/>
</dbReference>
<evidence type="ECO:0000256" key="1">
    <source>
        <dbReference type="ARBA" id="ARBA00023295"/>
    </source>
</evidence>
<keyword evidence="4" id="KW-1133">Transmembrane helix</keyword>
<feature type="compositionally biased region" description="Low complexity" evidence="3">
    <location>
        <begin position="11"/>
        <end position="37"/>
    </location>
</feature>
<keyword evidence="4" id="KW-0812">Transmembrane</keyword>
<dbReference type="GO" id="GO:0000272">
    <property type="term" value="P:polysaccharide catabolic process"/>
    <property type="evidence" value="ECO:0007669"/>
    <property type="project" value="UniProtKB-KW"/>
</dbReference>
<feature type="region of interest" description="Disordered" evidence="3">
    <location>
        <begin position="1"/>
        <end position="37"/>
    </location>
</feature>
<dbReference type="SUPFAM" id="SSF50998">
    <property type="entry name" value="Quinoprotein alcohol dehydrogenase-like"/>
    <property type="match status" value="1"/>
</dbReference>
<dbReference type="InterPro" id="IPR035986">
    <property type="entry name" value="PKD_dom_sf"/>
</dbReference>
<evidence type="ECO:0000256" key="4">
    <source>
        <dbReference type="SAM" id="Phobius"/>
    </source>
</evidence>
<dbReference type="Pfam" id="PF18911">
    <property type="entry name" value="PKD_4"/>
    <property type="match status" value="1"/>
</dbReference>
<dbReference type="EMBL" id="JAAGWZ010000002">
    <property type="protein sequence ID" value="NEM91213.1"/>
    <property type="molecule type" value="Genomic_DNA"/>
</dbReference>
<dbReference type="PROSITE" id="PS50853">
    <property type="entry name" value="FN3"/>
    <property type="match status" value="1"/>
</dbReference>
<accession>A0A7C9PMT2</accession>
<feature type="domain" description="Fibronectin type-III" evidence="6">
    <location>
        <begin position="493"/>
        <end position="589"/>
    </location>
</feature>
<organism evidence="7 8">
    <name type="scientific">Galbitalea soli</name>
    <dbReference type="NCBI Taxonomy" id="1268042"/>
    <lineage>
        <taxon>Bacteria</taxon>
        <taxon>Bacillati</taxon>
        <taxon>Actinomycetota</taxon>
        <taxon>Actinomycetes</taxon>
        <taxon>Micrococcales</taxon>
        <taxon>Microbacteriaceae</taxon>
        <taxon>Galbitalea</taxon>
    </lineage>
</organism>
<dbReference type="GO" id="GO:0016798">
    <property type="term" value="F:hydrolase activity, acting on glycosyl bonds"/>
    <property type="evidence" value="ECO:0007669"/>
    <property type="project" value="UniProtKB-KW"/>
</dbReference>
<gene>
    <name evidence="7" type="ORF">G3T37_07565</name>
</gene>
<comment type="caution">
    <text evidence="7">The sequence shown here is derived from an EMBL/GenBank/DDBJ whole genome shotgun (WGS) entry which is preliminary data.</text>
</comment>
<proteinExistence type="predicted"/>
<feature type="domain" description="PKD" evidence="5">
    <location>
        <begin position="592"/>
        <end position="680"/>
    </location>
</feature>
<name>A0A7C9PMT2_9MICO</name>
<protein>
    <submittedName>
        <fullName evidence="7">PKD domain-containing protein</fullName>
    </submittedName>
</protein>
<dbReference type="Gene3D" id="2.60.40.10">
    <property type="entry name" value="Immunoglobulins"/>
    <property type="match status" value="2"/>
</dbReference>
<dbReference type="Proteomes" id="UP000479756">
    <property type="component" value="Unassembled WGS sequence"/>
</dbReference>
<keyword evidence="1" id="KW-0378">Hydrolase</keyword>
<dbReference type="InterPro" id="IPR013783">
    <property type="entry name" value="Ig-like_fold"/>
</dbReference>
<dbReference type="PROSITE" id="PS50093">
    <property type="entry name" value="PKD"/>
    <property type="match status" value="1"/>
</dbReference>
<evidence type="ECO:0000256" key="2">
    <source>
        <dbReference type="ARBA" id="ARBA00023326"/>
    </source>
</evidence>
<sequence>MFLPARRAPSRRATVTDAAARRAPAPDIAPDTDPGTAARRARVRPAVGVGVAIAALMAALLTPPAVAVADTAPAKAGEPASVSTDPLPTTQIDGVVWSQIVIGNTVYAGGQFTTARPAGAAPGTNTSPRYNLLAYNLSTGVLVSSFAPNVNGVVKSLAASPDGTRLYVGGLFTQINGLARYRLAAFDVASGTLIPGFVPKPNYRVNAIVATADTVYFGGSFSSVGSVARANAAAVSAATGALLPWAPVAAGGGVNAMVLSPDGTKMALGGAFTTLNGSANPGYGLGMASVLDTGTTVLPFLVNSLIRNAGANAAIESLVSDGTSLYGSAYVFGSGGNLEGSFRASWVDGSLIWVEDCHGDTYSVFATSGLEYIAGHPHMCNNISGFPEVSPRVNRRGIAFTSYADGVVKHNVNSGYYDFGGNPKPDEINWFPDINSGTFTGQNQGPWHVTGTSQYVVYGGEFTAVNGIKQQGLVRFAVSSIAPNKDGPRLSGAAFPLTAAALSSSSIKLSWTTNWDRDNEVLSYRIYRSGTAAPIATLTKTSRLYQLSAMSFTDTGRAAGTSYSYTVQAVDPFGNIAVSAPVSVTTLGSGGTNQAPTASFTATATKLVLAVDGSASSDPDGTIASYAWTFGDGGTATGMTASHSYATAGTYTVSLTVTDNNGAKSTASKSVTVSATAGATTASDTFSRTTSSSWGSADSGGPWSLSGTASDFSVSGGLGRITLPVAGAYVRANLAQLASNNSNVVVSTALGQPVVGGTAYVSVIARSVGSSDYQARVAVSTTNTVVLQLLAAGTTLAAVKTPLSYTTGQQLTVRVQASGVSPTTLRAKVWATGTAEPSAWTVTASDSTSALQTTGGVGLGAYLSSSSTGLPRVFTFDNLAVTAAN</sequence>
<dbReference type="SMART" id="SM00089">
    <property type="entry name" value="PKD"/>
    <property type="match status" value="1"/>
</dbReference>
<keyword evidence="4" id="KW-0472">Membrane</keyword>
<evidence type="ECO:0000313" key="7">
    <source>
        <dbReference type="EMBL" id="NEM91213.1"/>
    </source>
</evidence>
<dbReference type="InterPro" id="IPR000601">
    <property type="entry name" value="PKD_dom"/>
</dbReference>
<keyword evidence="8" id="KW-1185">Reference proteome</keyword>
<keyword evidence="2" id="KW-0624">Polysaccharide degradation</keyword>
<keyword evidence="1" id="KW-0326">Glycosidase</keyword>
<feature type="transmembrane region" description="Helical" evidence="4">
    <location>
        <begin position="46"/>
        <end position="66"/>
    </location>
</feature>
<evidence type="ECO:0000256" key="3">
    <source>
        <dbReference type="SAM" id="MobiDB-lite"/>
    </source>
</evidence>
<dbReference type="Pfam" id="PF00041">
    <property type="entry name" value="fn3"/>
    <property type="match status" value="1"/>
</dbReference>
<dbReference type="SUPFAM" id="SSF49299">
    <property type="entry name" value="PKD domain"/>
    <property type="match status" value="1"/>
</dbReference>
<evidence type="ECO:0000259" key="5">
    <source>
        <dbReference type="PROSITE" id="PS50093"/>
    </source>
</evidence>
<dbReference type="InterPro" id="IPR036116">
    <property type="entry name" value="FN3_sf"/>
</dbReference>
<evidence type="ECO:0000259" key="6">
    <source>
        <dbReference type="PROSITE" id="PS50853"/>
    </source>
</evidence>
<dbReference type="InterPro" id="IPR022409">
    <property type="entry name" value="PKD/Chitinase_dom"/>
</dbReference>
<dbReference type="InterPro" id="IPR011047">
    <property type="entry name" value="Quinoprotein_ADH-like_sf"/>
</dbReference>